<dbReference type="KEGG" id="rev:HUE57_13385"/>
<proteinExistence type="predicted"/>
<dbReference type="InterPro" id="IPR045351">
    <property type="entry name" value="DUF6531"/>
</dbReference>
<name>A0A6N0HXV3_9GAMM</name>
<reference evidence="2 3" key="1">
    <citation type="submission" date="2020-05" db="EMBL/GenBank/DDBJ databases">
        <title>Horizontal transmission and recombination maintain forever young bacterial symbiont genomes.</title>
        <authorList>
            <person name="Russell S.L."/>
            <person name="Pepper-Tunick E."/>
            <person name="Svedberg J."/>
            <person name="Byrne A."/>
            <person name="Ruelas Castillo J."/>
            <person name="Vollmers C."/>
            <person name="Beinart R.A."/>
            <person name="Corbett-Detig R."/>
        </authorList>
    </citation>
    <scope>NUCLEOTIDE SEQUENCE [LARGE SCALE GENOMIC DNA]</scope>
    <source>
        <strain evidence="2">Santa_Monica_outfall</strain>
    </source>
</reference>
<dbReference type="EMBL" id="CP054491">
    <property type="protein sequence ID" value="QKQ27172.1"/>
    <property type="molecule type" value="Genomic_DNA"/>
</dbReference>
<feature type="domain" description="DUF6531" evidence="1">
    <location>
        <begin position="12"/>
        <end position="77"/>
    </location>
</feature>
<keyword evidence="3" id="KW-1185">Reference proteome</keyword>
<protein>
    <recommendedName>
        <fullName evidence="1">DUF6531 domain-containing protein</fullName>
    </recommendedName>
</protein>
<dbReference type="Pfam" id="PF20148">
    <property type="entry name" value="DUF6531"/>
    <property type="match status" value="1"/>
</dbReference>
<dbReference type="RefSeq" id="WP_174673351.1">
    <property type="nucleotide sequence ID" value="NZ_CP054491.1"/>
</dbReference>
<dbReference type="Proteomes" id="UP000509658">
    <property type="component" value="Chromosome"/>
</dbReference>
<dbReference type="AlphaFoldDB" id="A0A6N0HXV3"/>
<organism evidence="2 3">
    <name type="scientific">Candidatus Reidiella endopervernicosa</name>
    <dbReference type="NCBI Taxonomy" id="2738883"/>
    <lineage>
        <taxon>Bacteria</taxon>
        <taxon>Pseudomonadati</taxon>
        <taxon>Pseudomonadota</taxon>
        <taxon>Gammaproteobacteria</taxon>
        <taxon>Candidatus Reidiella</taxon>
    </lineage>
</organism>
<accession>A0A6N0HXV3</accession>
<evidence type="ECO:0000313" key="2">
    <source>
        <dbReference type="EMBL" id="QKQ27172.1"/>
    </source>
</evidence>
<evidence type="ECO:0000259" key="1">
    <source>
        <dbReference type="Pfam" id="PF20148"/>
    </source>
</evidence>
<evidence type="ECO:0000313" key="3">
    <source>
        <dbReference type="Proteomes" id="UP000509658"/>
    </source>
</evidence>
<sequence>MTAIPSQTEAGVNLKNGNYYITYTDIVIAGRHDLEIERTYNSRSGGKGIFGIGWGSDYETSLAVQGDGTVVIRENGSGARTVFRPPSLSKEEIESAVDAIIQAANQDNRFSNDRERRDERNKLLRDAEFRSNAWTRYVEKGCSNHATFLSGLSIEPPLVVNSVYYAHTGFQRSNSSQIDEFDTSGALTRVNLSNGESQHLFPGSRYFCESLFWASKPKQTAKT</sequence>
<gene>
    <name evidence="2" type="ORF">HUE57_13385</name>
</gene>